<organism evidence="1">
    <name type="scientific">Oceaniferula spumae</name>
    <dbReference type="NCBI Taxonomy" id="2979115"/>
    <lineage>
        <taxon>Bacteria</taxon>
        <taxon>Pseudomonadati</taxon>
        <taxon>Verrucomicrobiota</taxon>
        <taxon>Verrucomicrobiia</taxon>
        <taxon>Verrucomicrobiales</taxon>
        <taxon>Verrucomicrobiaceae</taxon>
        <taxon>Oceaniferula</taxon>
    </lineage>
</organism>
<proteinExistence type="predicted"/>
<name>A0AAT9FNB9_9BACT</name>
<sequence>MDEVNADRTGLHSVIIQGIHFIDLETGAAEVKQSKWGPCIFGDLSLPHILNCLTKDVAEQGASSDAIPS</sequence>
<protein>
    <submittedName>
        <fullName evidence="1">Uncharacterized protein</fullName>
    </submittedName>
</protein>
<evidence type="ECO:0000313" key="1">
    <source>
        <dbReference type="EMBL" id="BDS07445.1"/>
    </source>
</evidence>
<accession>A0AAT9FNB9</accession>
<dbReference type="AlphaFoldDB" id="A0AAT9FNB9"/>
<gene>
    <name evidence="1" type="ORF">NT6N_24850</name>
</gene>
<dbReference type="KEGG" id="osu:NT6N_24850"/>
<reference evidence="1" key="1">
    <citation type="submission" date="2024-07" db="EMBL/GenBank/DDBJ databases">
        <title>Complete genome sequence of Verrucomicrobiaceae bacterium NT6N.</title>
        <authorList>
            <person name="Huang C."/>
            <person name="Takami H."/>
            <person name="Hamasaki K."/>
        </authorList>
    </citation>
    <scope>NUCLEOTIDE SEQUENCE</scope>
    <source>
        <strain evidence="1">NT6N</strain>
    </source>
</reference>
<dbReference type="EMBL" id="AP026866">
    <property type="protein sequence ID" value="BDS07445.1"/>
    <property type="molecule type" value="Genomic_DNA"/>
</dbReference>